<dbReference type="KEGG" id="gyu:FE374_08520"/>
<dbReference type="Proteomes" id="UP000318693">
    <property type="component" value="Unassembled WGS sequence"/>
</dbReference>
<dbReference type="Pfam" id="PF19461">
    <property type="entry name" value="DUF5998"/>
    <property type="match status" value="1"/>
</dbReference>
<evidence type="ECO:0000313" key="3">
    <source>
        <dbReference type="Proteomes" id="UP000314616"/>
    </source>
</evidence>
<keyword evidence="4" id="KW-1185">Reference proteome</keyword>
<evidence type="ECO:0000313" key="1">
    <source>
        <dbReference type="EMBL" id="QDC24654.1"/>
    </source>
</evidence>
<gene>
    <name evidence="1" type="ORF">FE374_08520</name>
    <name evidence="2" type="ORF">FJ693_02625</name>
</gene>
<protein>
    <submittedName>
        <fullName evidence="2">Phosphodiesterase</fullName>
    </submittedName>
</protein>
<dbReference type="RefSeq" id="WP_139928210.1">
    <property type="nucleotide sequence ID" value="NZ_CP040915.1"/>
</dbReference>
<evidence type="ECO:0000313" key="2">
    <source>
        <dbReference type="EMBL" id="TRW47145.1"/>
    </source>
</evidence>
<accession>A0A552WWP8</accession>
<dbReference type="InterPro" id="IPR046040">
    <property type="entry name" value="DUF5998"/>
</dbReference>
<dbReference type="Proteomes" id="UP000314616">
    <property type="component" value="Chromosome"/>
</dbReference>
<reference evidence="1 3" key="1">
    <citation type="submission" date="2019-05" db="EMBL/GenBank/DDBJ databases">
        <title>Georgenia *** sp. nov., and Georgenia *** sp. nov., isolated from the intestinal contents of plateau pika (Ochotona curzoniae) in the Qinghai-Tibet plateau of China.</title>
        <authorList>
            <person name="Tian Z."/>
        </authorList>
    </citation>
    <scope>NUCLEOTIDE SEQUENCE [LARGE SCALE GENOMIC DNA]</scope>
    <source>
        <strain evidence="1 3">Z443</strain>
    </source>
</reference>
<dbReference type="AlphaFoldDB" id="A0A552WWP8"/>
<reference evidence="2 4" key="2">
    <citation type="submission" date="2019-07" db="EMBL/GenBank/DDBJ databases">
        <title>Georgenia wutianyii sp. nov. and Georgenia *** sp. nov. isolated from plateau pika (Ochotona curzoniae) in the Qinghai-Tibet plateau of China.</title>
        <authorList>
            <person name="Tian Z."/>
        </authorList>
    </citation>
    <scope>NUCLEOTIDE SEQUENCE [LARGE SCALE GENOMIC DNA]</scope>
    <source>
        <strain evidence="2 4">Z446</strain>
    </source>
</reference>
<dbReference type="EMBL" id="VJXR01000004">
    <property type="protein sequence ID" value="TRW47145.1"/>
    <property type="molecule type" value="Genomic_DNA"/>
</dbReference>
<dbReference type="OrthoDB" id="3725224at2"/>
<organism evidence="2 4">
    <name type="scientific">Georgenia yuyongxinii</name>
    <dbReference type="NCBI Taxonomy" id="2589797"/>
    <lineage>
        <taxon>Bacteria</taxon>
        <taxon>Bacillati</taxon>
        <taxon>Actinomycetota</taxon>
        <taxon>Actinomycetes</taxon>
        <taxon>Micrococcales</taxon>
        <taxon>Bogoriellaceae</taxon>
        <taxon>Georgenia</taxon>
    </lineage>
</organism>
<sequence length="193" mass="20284">MPDLNLANKLRSELDLAGYYPELVAGVIDVALADEAVVSYLVHPETTFDETEVFRHLTALVLTPSRLVVAHVDDGPGPDGRPSALATTESVPLREVRSVTLTHGVSDPARARSMRTQELTVAVSWGTADSLDLKPDHCDDPECEADHGYVGTVTPEGLEVRISAQAEGAGALDGALAFAKALSSATAGRAARA</sequence>
<evidence type="ECO:0000313" key="4">
    <source>
        <dbReference type="Proteomes" id="UP000318693"/>
    </source>
</evidence>
<dbReference type="EMBL" id="CP040915">
    <property type="protein sequence ID" value="QDC24654.1"/>
    <property type="molecule type" value="Genomic_DNA"/>
</dbReference>
<proteinExistence type="predicted"/>
<accession>A0A5B8C289</accession>
<name>A0A552WWP8_9MICO</name>